<keyword evidence="2" id="KW-1185">Reference proteome</keyword>
<gene>
    <name evidence="1" type="ORF">N0F65_005791</name>
</gene>
<sequence>TAQQFQSPFDSAPWTCQAGASIRSFQVQVGNTNVFPKSIDYDYEQFLMNSINAINGDHSLTNDLIDLQKWSTVNRVLIADCSRFTDPDVPQSVNVAGVNGSCQGTNVLIIVVYEKAFDIDRLTGGISKH</sequence>
<evidence type="ECO:0000313" key="1">
    <source>
        <dbReference type="EMBL" id="DAZ96793.1"/>
    </source>
</evidence>
<name>A0AAV2YTU7_9STRA</name>
<organism evidence="1 2">
    <name type="scientific">Lagenidium giganteum</name>
    <dbReference type="NCBI Taxonomy" id="4803"/>
    <lineage>
        <taxon>Eukaryota</taxon>
        <taxon>Sar</taxon>
        <taxon>Stramenopiles</taxon>
        <taxon>Oomycota</taxon>
        <taxon>Peronosporomycetes</taxon>
        <taxon>Pythiales</taxon>
        <taxon>Pythiaceae</taxon>
    </lineage>
</organism>
<dbReference type="Proteomes" id="UP001146120">
    <property type="component" value="Unassembled WGS sequence"/>
</dbReference>
<comment type="caution">
    <text evidence="1">The sequence shown here is derived from an EMBL/GenBank/DDBJ whole genome shotgun (WGS) entry which is preliminary data.</text>
</comment>
<feature type="non-terminal residue" evidence="1">
    <location>
        <position position="1"/>
    </location>
</feature>
<evidence type="ECO:0000313" key="2">
    <source>
        <dbReference type="Proteomes" id="UP001146120"/>
    </source>
</evidence>
<dbReference type="EMBL" id="DAKRPA010000156">
    <property type="protein sequence ID" value="DAZ96793.1"/>
    <property type="molecule type" value="Genomic_DNA"/>
</dbReference>
<proteinExistence type="predicted"/>
<reference evidence="1" key="1">
    <citation type="submission" date="2022-11" db="EMBL/GenBank/DDBJ databases">
        <authorList>
            <person name="Morgan W.R."/>
            <person name="Tartar A."/>
        </authorList>
    </citation>
    <scope>NUCLEOTIDE SEQUENCE</scope>
    <source>
        <strain evidence="1">ARSEF 373</strain>
    </source>
</reference>
<reference evidence="1" key="2">
    <citation type="journal article" date="2023" name="Microbiol Resour">
        <title>Decontamination and Annotation of the Draft Genome Sequence of the Oomycete Lagenidium giganteum ARSEF 373.</title>
        <authorList>
            <person name="Morgan W.R."/>
            <person name="Tartar A."/>
        </authorList>
    </citation>
    <scope>NUCLEOTIDE SEQUENCE</scope>
    <source>
        <strain evidence="1">ARSEF 373</strain>
    </source>
</reference>
<protein>
    <submittedName>
        <fullName evidence="1">Uncharacterized protein</fullName>
    </submittedName>
</protein>
<accession>A0AAV2YTU7</accession>
<dbReference type="AlphaFoldDB" id="A0AAV2YTU7"/>